<evidence type="ECO:0000256" key="3">
    <source>
        <dbReference type="ARBA" id="ARBA00022833"/>
    </source>
</evidence>
<dbReference type="InterPro" id="IPR017907">
    <property type="entry name" value="Znf_RING_CS"/>
</dbReference>
<evidence type="ECO:0000256" key="2">
    <source>
        <dbReference type="ARBA" id="ARBA00022771"/>
    </source>
</evidence>
<accession>A0AAD4CA18</accession>
<evidence type="ECO:0000259" key="5">
    <source>
        <dbReference type="PROSITE" id="PS50089"/>
    </source>
</evidence>
<dbReference type="InterPro" id="IPR001841">
    <property type="entry name" value="Znf_RING"/>
</dbReference>
<evidence type="ECO:0000313" key="6">
    <source>
        <dbReference type="EMBL" id="KAF9882634.1"/>
    </source>
</evidence>
<gene>
    <name evidence="6" type="ORF">FE257_005821</name>
</gene>
<dbReference type="InterPro" id="IPR013083">
    <property type="entry name" value="Znf_RING/FYVE/PHD"/>
</dbReference>
<protein>
    <recommendedName>
        <fullName evidence="5">RING-type domain-containing protein</fullName>
    </recommendedName>
</protein>
<dbReference type="AlphaFoldDB" id="A0AAD4CA18"/>
<reference evidence="6" key="1">
    <citation type="journal article" date="2019" name="Beilstein J. Org. Chem.">
        <title>Nanangenines: drimane sesquiterpenoids as the dominant metabolite cohort of a novel Australian fungus, Aspergillus nanangensis.</title>
        <authorList>
            <person name="Lacey H.J."/>
            <person name="Gilchrist C.L.M."/>
            <person name="Crombie A."/>
            <person name="Kalaitzis J.A."/>
            <person name="Vuong D."/>
            <person name="Rutledge P.J."/>
            <person name="Turner P."/>
            <person name="Pitt J.I."/>
            <person name="Lacey E."/>
            <person name="Chooi Y.H."/>
            <person name="Piggott A.M."/>
        </authorList>
    </citation>
    <scope>NUCLEOTIDE SEQUENCE</scope>
    <source>
        <strain evidence="6">MST-FP2251</strain>
    </source>
</reference>
<keyword evidence="2 4" id="KW-0863">Zinc-finger</keyword>
<organism evidence="6 7">
    <name type="scientific">Aspergillus nanangensis</name>
    <dbReference type="NCBI Taxonomy" id="2582783"/>
    <lineage>
        <taxon>Eukaryota</taxon>
        <taxon>Fungi</taxon>
        <taxon>Dikarya</taxon>
        <taxon>Ascomycota</taxon>
        <taxon>Pezizomycotina</taxon>
        <taxon>Eurotiomycetes</taxon>
        <taxon>Eurotiomycetidae</taxon>
        <taxon>Eurotiales</taxon>
        <taxon>Aspergillaceae</taxon>
        <taxon>Aspergillus</taxon>
        <taxon>Aspergillus subgen. Circumdati</taxon>
    </lineage>
</organism>
<dbReference type="Proteomes" id="UP001194746">
    <property type="component" value="Unassembled WGS sequence"/>
</dbReference>
<dbReference type="EMBL" id="VCAU01000257">
    <property type="protein sequence ID" value="KAF9882634.1"/>
    <property type="molecule type" value="Genomic_DNA"/>
</dbReference>
<sequence length="127" mass="14165">MGDITDGLSSHAPESRPVTDVAYNFDQQDDIAQKFTFLVERITFLENRIEIEDGIRHRLVRTGPIFCHSCHVSPLEEIFRTPCSHLLCGACLYLLDEARETSLSSNISARSCPLCWQSIGPVTPDAA</sequence>
<dbReference type="SUPFAM" id="SSF57850">
    <property type="entry name" value="RING/U-box"/>
    <property type="match status" value="1"/>
</dbReference>
<evidence type="ECO:0000256" key="1">
    <source>
        <dbReference type="ARBA" id="ARBA00022723"/>
    </source>
</evidence>
<name>A0AAD4CA18_ASPNN</name>
<dbReference type="PROSITE" id="PS50089">
    <property type="entry name" value="ZF_RING_2"/>
    <property type="match status" value="1"/>
</dbReference>
<comment type="caution">
    <text evidence="6">The sequence shown here is derived from an EMBL/GenBank/DDBJ whole genome shotgun (WGS) entry which is preliminary data.</text>
</comment>
<proteinExistence type="predicted"/>
<keyword evidence="1" id="KW-0479">Metal-binding</keyword>
<dbReference type="Gene3D" id="3.30.40.10">
    <property type="entry name" value="Zinc/RING finger domain, C3HC4 (zinc finger)"/>
    <property type="match status" value="1"/>
</dbReference>
<keyword evidence="3" id="KW-0862">Zinc</keyword>
<feature type="domain" description="RING-type" evidence="5">
    <location>
        <begin position="67"/>
        <end position="115"/>
    </location>
</feature>
<dbReference type="PROSITE" id="PS00518">
    <property type="entry name" value="ZF_RING_1"/>
    <property type="match status" value="1"/>
</dbReference>
<dbReference type="GO" id="GO:0008270">
    <property type="term" value="F:zinc ion binding"/>
    <property type="evidence" value="ECO:0007669"/>
    <property type="project" value="UniProtKB-KW"/>
</dbReference>
<evidence type="ECO:0000256" key="4">
    <source>
        <dbReference type="PROSITE-ProRule" id="PRU00175"/>
    </source>
</evidence>
<reference evidence="6" key="2">
    <citation type="submission" date="2020-02" db="EMBL/GenBank/DDBJ databases">
        <authorList>
            <person name="Gilchrist C.L.M."/>
            <person name="Chooi Y.-H."/>
        </authorList>
    </citation>
    <scope>NUCLEOTIDE SEQUENCE</scope>
    <source>
        <strain evidence="6">MST-FP2251</strain>
    </source>
</reference>
<keyword evidence="7" id="KW-1185">Reference proteome</keyword>
<evidence type="ECO:0000313" key="7">
    <source>
        <dbReference type="Proteomes" id="UP001194746"/>
    </source>
</evidence>